<evidence type="ECO:0000313" key="2">
    <source>
        <dbReference type="Proteomes" id="UP000774326"/>
    </source>
</evidence>
<accession>A0A9P8TQK5</accession>
<dbReference type="EMBL" id="JAEUBG010000848">
    <property type="protein sequence ID" value="KAH3687410.1"/>
    <property type="molecule type" value="Genomic_DNA"/>
</dbReference>
<gene>
    <name evidence="1" type="ORF">WICPIJ_001607</name>
</gene>
<comment type="caution">
    <text evidence="1">The sequence shown here is derived from an EMBL/GenBank/DDBJ whole genome shotgun (WGS) entry which is preliminary data.</text>
</comment>
<name>A0A9P8TQK5_WICPI</name>
<reference evidence="1" key="2">
    <citation type="submission" date="2021-01" db="EMBL/GenBank/DDBJ databases">
        <authorList>
            <person name="Schikora-Tamarit M.A."/>
        </authorList>
    </citation>
    <scope>NUCLEOTIDE SEQUENCE</scope>
    <source>
        <strain evidence="1">CBS2887</strain>
    </source>
</reference>
<dbReference type="AlphaFoldDB" id="A0A9P8TQK5"/>
<protein>
    <submittedName>
        <fullName evidence="1">Uncharacterized protein</fullName>
    </submittedName>
</protein>
<keyword evidence="2" id="KW-1185">Reference proteome</keyword>
<organism evidence="1 2">
    <name type="scientific">Wickerhamomyces pijperi</name>
    <name type="common">Yeast</name>
    <name type="synonym">Pichia pijperi</name>
    <dbReference type="NCBI Taxonomy" id="599730"/>
    <lineage>
        <taxon>Eukaryota</taxon>
        <taxon>Fungi</taxon>
        <taxon>Dikarya</taxon>
        <taxon>Ascomycota</taxon>
        <taxon>Saccharomycotina</taxon>
        <taxon>Saccharomycetes</taxon>
        <taxon>Phaffomycetales</taxon>
        <taxon>Wickerhamomycetaceae</taxon>
        <taxon>Wickerhamomyces</taxon>
    </lineage>
</organism>
<feature type="non-terminal residue" evidence="1">
    <location>
        <position position="1"/>
    </location>
</feature>
<reference evidence="1" key="1">
    <citation type="journal article" date="2021" name="Open Biol.">
        <title>Shared evolutionary footprints suggest mitochondrial oxidative damage underlies multiple complex I losses in fungi.</title>
        <authorList>
            <person name="Schikora-Tamarit M.A."/>
            <person name="Marcet-Houben M."/>
            <person name="Nosek J."/>
            <person name="Gabaldon T."/>
        </authorList>
    </citation>
    <scope>NUCLEOTIDE SEQUENCE</scope>
    <source>
        <strain evidence="1">CBS2887</strain>
    </source>
</reference>
<evidence type="ECO:0000313" key="1">
    <source>
        <dbReference type="EMBL" id="KAH3687410.1"/>
    </source>
</evidence>
<proteinExistence type="predicted"/>
<sequence>CTTPKDKVKVGYTPVHYLSDELKTQAAKVQTNMIMSQVSLVSQTLIFETAFDEFNETENALVETSGKERINIDYEKETMTIKGASADEDERVWSLKDTERITTFKTDLRFGPYHPLVIPVSSFGYYCVEMSHNMNFDET</sequence>
<dbReference type="Proteomes" id="UP000774326">
    <property type="component" value="Unassembled WGS sequence"/>
</dbReference>